<feature type="compositionally biased region" description="Basic residues" evidence="1">
    <location>
        <begin position="481"/>
        <end position="495"/>
    </location>
</feature>
<evidence type="ECO:0000256" key="1">
    <source>
        <dbReference type="SAM" id="MobiDB-lite"/>
    </source>
</evidence>
<organism evidence="2 3">
    <name type="scientific">Setaria italica</name>
    <name type="common">Foxtail millet</name>
    <name type="synonym">Panicum italicum</name>
    <dbReference type="NCBI Taxonomy" id="4555"/>
    <lineage>
        <taxon>Eukaryota</taxon>
        <taxon>Viridiplantae</taxon>
        <taxon>Streptophyta</taxon>
        <taxon>Embryophyta</taxon>
        <taxon>Tracheophyta</taxon>
        <taxon>Spermatophyta</taxon>
        <taxon>Magnoliopsida</taxon>
        <taxon>Liliopsida</taxon>
        <taxon>Poales</taxon>
        <taxon>Poaceae</taxon>
        <taxon>PACMAD clade</taxon>
        <taxon>Panicoideae</taxon>
        <taxon>Panicodae</taxon>
        <taxon>Paniceae</taxon>
        <taxon>Cenchrinae</taxon>
        <taxon>Setaria</taxon>
    </lineage>
</organism>
<dbReference type="EnsemblPlants" id="KQK95534">
    <property type="protein sequence ID" value="KQK95534"/>
    <property type="gene ID" value="SETIT_027271mg"/>
</dbReference>
<dbReference type="FunCoup" id="K3ZL15">
    <property type="interactions" value="2"/>
</dbReference>
<reference evidence="2" key="2">
    <citation type="submission" date="2018-08" db="UniProtKB">
        <authorList>
            <consortium name="EnsemblPlants"/>
        </authorList>
    </citation>
    <scope>IDENTIFICATION</scope>
    <source>
        <strain evidence="2">Yugu1</strain>
    </source>
</reference>
<reference evidence="3" key="1">
    <citation type="journal article" date="2012" name="Nat. Biotechnol.">
        <title>Reference genome sequence of the model plant Setaria.</title>
        <authorList>
            <person name="Bennetzen J.L."/>
            <person name="Schmutz J."/>
            <person name="Wang H."/>
            <person name="Percifield R."/>
            <person name="Hawkins J."/>
            <person name="Pontaroli A.C."/>
            <person name="Estep M."/>
            <person name="Feng L."/>
            <person name="Vaughn J.N."/>
            <person name="Grimwood J."/>
            <person name="Jenkins J."/>
            <person name="Barry K."/>
            <person name="Lindquist E."/>
            <person name="Hellsten U."/>
            <person name="Deshpande S."/>
            <person name="Wang X."/>
            <person name="Wu X."/>
            <person name="Mitros T."/>
            <person name="Triplett J."/>
            <person name="Yang X."/>
            <person name="Ye C.Y."/>
            <person name="Mauro-Herrera M."/>
            <person name="Wang L."/>
            <person name="Li P."/>
            <person name="Sharma M."/>
            <person name="Sharma R."/>
            <person name="Ronald P.C."/>
            <person name="Panaud O."/>
            <person name="Kellogg E.A."/>
            <person name="Brutnell T.P."/>
            <person name="Doust A.N."/>
            <person name="Tuskan G.A."/>
            <person name="Rokhsar D."/>
            <person name="Devos K.M."/>
        </authorList>
    </citation>
    <scope>NUCLEOTIDE SEQUENCE [LARGE SCALE GENOMIC DNA]</scope>
    <source>
        <strain evidence="3">cv. Yugu1</strain>
    </source>
</reference>
<dbReference type="InterPro" id="IPR004242">
    <property type="entry name" value="Transposase_21"/>
</dbReference>
<dbReference type="AlphaFoldDB" id="K3ZL15"/>
<accession>K3ZL15</accession>
<dbReference type="Pfam" id="PF02992">
    <property type="entry name" value="Transposase_21"/>
    <property type="match status" value="1"/>
</dbReference>
<evidence type="ECO:0000313" key="2">
    <source>
        <dbReference type="EnsemblPlants" id="KQK95534"/>
    </source>
</evidence>
<protein>
    <submittedName>
        <fullName evidence="2">Uncharacterized protein</fullName>
    </submittedName>
</protein>
<evidence type="ECO:0000313" key="3">
    <source>
        <dbReference type="Proteomes" id="UP000004995"/>
    </source>
</evidence>
<sequence length="495" mass="56811">MMVVVALDDGVDEGGDSGGGDNDENFETVKKSAGENVYERSKGCPKHWTVLCFVLELLILKAKHDWSDGSFNDLLRILAWLLQKLNRVPANTYRAKKLVSPFTIGVERIHACPNHCILYRRDTFKGLDKYLVCFASRYKNNSNYCDDDRQGPTDGNKRKRKGVGNSVAIVEPKDTTLGISQKQRRIPSLWKKFDERYPQFGNDPRNVRFALSTDGMNLFGERTSTHKQVKRKIGCMVCIDDTAWSFLEGSRKVVYLGYRRFLVEGHMYQSKKFYNFFGGKPNLESNPEKRDGNYVFNMYLPYWSDLEVRHAIDGMHMKNNVFGNTIGLFLETLAKTKDILKSRQYLVAMKIRQDLHLEVTTILGSLDKGNGRYELPPASYNLTLDEKKAVCQLLWRIRVPSRFSFNIKKLVSMKDLSLSSYNCYDYHVMLTLFLPNAIRVIKPAYVKMVITRLCYFFNKISQKNAPPPFVSTTTGSGSLLPKHRLLPARPPPTRR</sequence>
<dbReference type="PANTHER" id="PTHR10775">
    <property type="entry name" value="OS08G0208400 PROTEIN"/>
    <property type="match status" value="1"/>
</dbReference>
<dbReference type="PANTHER" id="PTHR10775:SF185">
    <property type="entry name" value="OS08G0208400 PROTEIN"/>
    <property type="match status" value="1"/>
</dbReference>
<proteinExistence type="predicted"/>
<feature type="region of interest" description="Disordered" evidence="1">
    <location>
        <begin position="471"/>
        <end position="495"/>
    </location>
</feature>
<dbReference type="Proteomes" id="UP000004995">
    <property type="component" value="Unassembled WGS sequence"/>
</dbReference>
<dbReference type="STRING" id="4555.K3ZL15"/>
<name>K3ZL15_SETIT</name>
<dbReference type="InParanoid" id="K3ZL15"/>
<dbReference type="HOGENOM" id="CLU_012006_9_0_1"/>
<keyword evidence="3" id="KW-1185">Reference proteome</keyword>
<dbReference type="EMBL" id="AGNK02005176">
    <property type="status" value="NOT_ANNOTATED_CDS"/>
    <property type="molecule type" value="Genomic_DNA"/>
</dbReference>
<dbReference type="eggNOG" id="ENOG502QWJJ">
    <property type="taxonomic scope" value="Eukaryota"/>
</dbReference>
<dbReference type="Gramene" id="KQK95534">
    <property type="protein sequence ID" value="KQK95534"/>
    <property type="gene ID" value="SETIT_027271mg"/>
</dbReference>
<dbReference type="OMA" id="YMARETT"/>